<dbReference type="PANTHER" id="PTHR45641">
    <property type="entry name" value="TETRATRICOPEPTIDE REPEAT PROTEIN (AFU_ORTHOLOGUE AFUA_6G03870)"/>
    <property type="match status" value="1"/>
</dbReference>
<evidence type="ECO:0000313" key="5">
    <source>
        <dbReference type="Proteomes" id="UP000198406"/>
    </source>
</evidence>
<dbReference type="Pfam" id="PF13424">
    <property type="entry name" value="TPR_12"/>
    <property type="match status" value="1"/>
</dbReference>
<feature type="compositionally biased region" description="Low complexity" evidence="3">
    <location>
        <begin position="191"/>
        <end position="203"/>
    </location>
</feature>
<evidence type="ECO:0000256" key="2">
    <source>
        <dbReference type="ARBA" id="ARBA00022803"/>
    </source>
</evidence>
<feature type="compositionally biased region" description="Basic and acidic residues" evidence="3">
    <location>
        <begin position="204"/>
        <end position="215"/>
    </location>
</feature>
<dbReference type="InterPro" id="IPR011990">
    <property type="entry name" value="TPR-like_helical_dom_sf"/>
</dbReference>
<sequence>MNIPLPNSPIGQAGHILWIDELETGELVSNSRNNGKASSCGEFPALSLSSNHSKKSISFLPKELYGMNVDNADGRDDETNTTQDELRSTASSVSESCLFESVDDDAFCSPETTESDECCHASIEQRVELLLERTSELFDREIVHRNAAFESTADVTTSPQIPREEDVINHNVSPEQLWKQGANITHDCPNEEGATTSSSLSSVKEPESSRIDVSCEHTQQAEKQQNPSVESPDQHKSIITSAEIFADLSDFSSSESPLDSLAAIEPSFAGFLSTNSFQNEFQRIVDDASLAYPLDHESTQPVDPTNGDEAGFEMILSRSRPSVRRARILVKWGSLQLKRGRLDAAIGVLALSVKDVRALKKKDVAIALAANLLGIAFKKKKDWRKAICCFQESFLIRQRELGKQHVDTIDSLNHLGSSLLHLGDARGALKCFREVFWSRKSIFGATHPGVALASHDLANVLVTLGNYNEARKFYLTAWVIYHKLPLHKNHPSIIRLVQDIENLKEMKRGARAAV</sequence>
<keyword evidence="1" id="KW-0677">Repeat</keyword>
<reference evidence="4 5" key="1">
    <citation type="journal article" date="2015" name="Plant Cell">
        <title>Oil accumulation by the oleaginous diatom Fistulifera solaris as revealed by the genome and transcriptome.</title>
        <authorList>
            <person name="Tanaka T."/>
            <person name="Maeda Y."/>
            <person name="Veluchamy A."/>
            <person name="Tanaka M."/>
            <person name="Abida H."/>
            <person name="Marechal E."/>
            <person name="Bowler C."/>
            <person name="Muto M."/>
            <person name="Sunaga Y."/>
            <person name="Tanaka M."/>
            <person name="Yoshino T."/>
            <person name="Taniguchi T."/>
            <person name="Fukuda Y."/>
            <person name="Nemoto M."/>
            <person name="Matsumoto M."/>
            <person name="Wong P.S."/>
            <person name="Aburatani S."/>
            <person name="Fujibuchi W."/>
        </authorList>
    </citation>
    <scope>NUCLEOTIDE SEQUENCE [LARGE SCALE GENOMIC DNA]</scope>
    <source>
        <strain evidence="4 5">JPCC DA0580</strain>
    </source>
</reference>
<dbReference type="AlphaFoldDB" id="A0A1Z5K9N6"/>
<proteinExistence type="predicted"/>
<dbReference type="InParanoid" id="A0A1Z5K9N6"/>
<feature type="region of interest" description="Disordered" evidence="3">
    <location>
        <begin position="184"/>
        <end position="234"/>
    </location>
</feature>
<keyword evidence="5" id="KW-1185">Reference proteome</keyword>
<dbReference type="PANTHER" id="PTHR45641:SF19">
    <property type="entry name" value="NEPHROCYSTIN-3"/>
    <property type="match status" value="1"/>
</dbReference>
<dbReference type="EMBL" id="BDSP01000191">
    <property type="protein sequence ID" value="GAX22862.1"/>
    <property type="molecule type" value="Genomic_DNA"/>
</dbReference>
<dbReference type="SUPFAM" id="SSF48452">
    <property type="entry name" value="TPR-like"/>
    <property type="match status" value="1"/>
</dbReference>
<organism evidence="4 5">
    <name type="scientific">Fistulifera solaris</name>
    <name type="common">Oleaginous diatom</name>
    <dbReference type="NCBI Taxonomy" id="1519565"/>
    <lineage>
        <taxon>Eukaryota</taxon>
        <taxon>Sar</taxon>
        <taxon>Stramenopiles</taxon>
        <taxon>Ochrophyta</taxon>
        <taxon>Bacillariophyta</taxon>
        <taxon>Bacillariophyceae</taxon>
        <taxon>Bacillariophycidae</taxon>
        <taxon>Naviculales</taxon>
        <taxon>Naviculaceae</taxon>
        <taxon>Fistulifera</taxon>
    </lineage>
</organism>
<comment type="caution">
    <text evidence="4">The sequence shown here is derived from an EMBL/GenBank/DDBJ whole genome shotgun (WGS) entry which is preliminary data.</text>
</comment>
<evidence type="ECO:0008006" key="6">
    <source>
        <dbReference type="Google" id="ProtNLM"/>
    </source>
</evidence>
<name>A0A1Z5K9N6_FISSO</name>
<accession>A0A1Z5K9N6</accession>
<feature type="compositionally biased region" description="Polar residues" evidence="3">
    <location>
        <begin position="216"/>
        <end position="231"/>
    </location>
</feature>
<evidence type="ECO:0000256" key="3">
    <source>
        <dbReference type="SAM" id="MobiDB-lite"/>
    </source>
</evidence>
<protein>
    <recommendedName>
        <fullName evidence="6">Kinesin light chain</fullName>
    </recommendedName>
</protein>
<evidence type="ECO:0000256" key="1">
    <source>
        <dbReference type="ARBA" id="ARBA00022737"/>
    </source>
</evidence>
<dbReference type="Gene3D" id="1.25.40.10">
    <property type="entry name" value="Tetratricopeptide repeat domain"/>
    <property type="match status" value="1"/>
</dbReference>
<dbReference type="Proteomes" id="UP000198406">
    <property type="component" value="Unassembled WGS sequence"/>
</dbReference>
<keyword evidence="2" id="KW-0802">TPR repeat</keyword>
<dbReference type="OrthoDB" id="626167at2759"/>
<evidence type="ECO:0000313" key="4">
    <source>
        <dbReference type="EMBL" id="GAX22862.1"/>
    </source>
</evidence>
<gene>
    <name evidence="4" type="ORF">FisN_24Lh149</name>
</gene>